<feature type="chain" id="PRO_5040364996" evidence="8">
    <location>
        <begin position="27"/>
        <end position="241"/>
    </location>
</feature>
<feature type="repeat" description="Hemopexin" evidence="7">
    <location>
        <begin position="31"/>
        <end position="79"/>
    </location>
</feature>
<proteinExistence type="predicted"/>
<evidence type="ECO:0000256" key="3">
    <source>
        <dbReference type="ARBA" id="ARBA00022729"/>
    </source>
</evidence>
<keyword evidence="10" id="KW-1185">Reference proteome</keyword>
<reference evidence="9" key="1">
    <citation type="submission" date="2021-10" db="EMBL/GenBank/DDBJ databases">
        <title>Tropical sea cucumber genome reveals ecological adaptation and Cuvierian tubules defense mechanism.</title>
        <authorList>
            <person name="Chen T."/>
        </authorList>
    </citation>
    <scope>NUCLEOTIDE SEQUENCE</scope>
    <source>
        <strain evidence="9">Nanhai2018</strain>
        <tissue evidence="9">Muscle</tissue>
    </source>
</reference>
<dbReference type="Pfam" id="PF00045">
    <property type="entry name" value="Hemopexin"/>
    <property type="match status" value="4"/>
</dbReference>
<dbReference type="Gene3D" id="2.110.10.10">
    <property type="entry name" value="Hemopexin-like domain"/>
    <property type="match status" value="2"/>
</dbReference>
<organism evidence="9 10">
    <name type="scientific">Holothuria leucospilota</name>
    <name type="common">Black long sea cucumber</name>
    <name type="synonym">Mertensiothuria leucospilota</name>
    <dbReference type="NCBI Taxonomy" id="206669"/>
    <lineage>
        <taxon>Eukaryota</taxon>
        <taxon>Metazoa</taxon>
        <taxon>Echinodermata</taxon>
        <taxon>Eleutherozoa</taxon>
        <taxon>Echinozoa</taxon>
        <taxon>Holothuroidea</taxon>
        <taxon>Aspidochirotacea</taxon>
        <taxon>Aspidochirotida</taxon>
        <taxon>Holothuriidae</taxon>
        <taxon>Holothuria</taxon>
    </lineage>
</organism>
<sequence length="241" mass="27277">MFPILKRDTCLFFILLLQMHLKSAQAREECVSGVYDAITRTSDGNTYAFQGSMVSKLTPSGNYVAPGYPKPICSVFVGLPSHLDAALHWENTGKTYFFKGCQYYRFSGTTLDSGYPKSISANWQGVPCDIDAAVVWSGNGRTYFFKGSVYYRYNRDTNRVDSGYPSSFGTNRWSGLPSPINAAFQWKNGKTYFFRGEQYYRYNDGQDRVDSGYPLITTEEWLGCEKSSPLSEATKDMCYFV</sequence>
<dbReference type="InterPro" id="IPR036375">
    <property type="entry name" value="Hemopexin-like_dom_sf"/>
</dbReference>
<evidence type="ECO:0000313" key="10">
    <source>
        <dbReference type="Proteomes" id="UP001152320"/>
    </source>
</evidence>
<evidence type="ECO:0000313" key="9">
    <source>
        <dbReference type="EMBL" id="KAJ8045371.1"/>
    </source>
</evidence>
<evidence type="ECO:0000256" key="4">
    <source>
        <dbReference type="ARBA" id="ARBA00022737"/>
    </source>
</evidence>
<dbReference type="InterPro" id="IPR051298">
    <property type="entry name" value="Heme_transport/Cell_adhesion"/>
</dbReference>
<dbReference type="CDD" id="cd00094">
    <property type="entry name" value="HX"/>
    <property type="match status" value="1"/>
</dbReference>
<dbReference type="Proteomes" id="UP001152320">
    <property type="component" value="Chromosome 3"/>
</dbReference>
<keyword evidence="2" id="KW-0964">Secreted</keyword>
<dbReference type="EMBL" id="JAIZAY010000003">
    <property type="protein sequence ID" value="KAJ8045371.1"/>
    <property type="molecule type" value="Genomic_DNA"/>
</dbReference>
<evidence type="ECO:0000256" key="5">
    <source>
        <dbReference type="ARBA" id="ARBA00023157"/>
    </source>
</evidence>
<dbReference type="PANTHER" id="PTHR22917">
    <property type="entry name" value="HEMOPEXIN DOMAIN-CONTAINING PROTEIN"/>
    <property type="match status" value="1"/>
</dbReference>
<keyword evidence="3 8" id="KW-0732">Signal</keyword>
<gene>
    <name evidence="9" type="ORF">HOLleu_08371</name>
</gene>
<evidence type="ECO:0000256" key="1">
    <source>
        <dbReference type="ARBA" id="ARBA00004613"/>
    </source>
</evidence>
<dbReference type="OrthoDB" id="6625563at2759"/>
<feature type="repeat" description="Hemopexin" evidence="7">
    <location>
        <begin position="127"/>
        <end position="176"/>
    </location>
</feature>
<evidence type="ECO:0000256" key="8">
    <source>
        <dbReference type="SAM" id="SignalP"/>
    </source>
</evidence>
<feature type="repeat" description="Hemopexin" evidence="7">
    <location>
        <begin position="177"/>
        <end position="224"/>
    </location>
</feature>
<dbReference type="PANTHER" id="PTHR22917:SF6">
    <property type="entry name" value="EG:8D8.2 PROTEIN-RELATED"/>
    <property type="match status" value="1"/>
</dbReference>
<evidence type="ECO:0000256" key="2">
    <source>
        <dbReference type="ARBA" id="ARBA00022525"/>
    </source>
</evidence>
<dbReference type="PROSITE" id="PS51642">
    <property type="entry name" value="HEMOPEXIN_2"/>
    <property type="match status" value="4"/>
</dbReference>
<keyword evidence="6" id="KW-0325">Glycoprotein</keyword>
<accession>A0A9Q1CHF9</accession>
<keyword evidence="5" id="KW-1015">Disulfide bond</keyword>
<dbReference type="SUPFAM" id="SSF50923">
    <property type="entry name" value="Hemopexin-like domain"/>
    <property type="match status" value="1"/>
</dbReference>
<dbReference type="AlphaFoldDB" id="A0A9Q1CHF9"/>
<feature type="signal peptide" evidence="8">
    <location>
        <begin position="1"/>
        <end position="26"/>
    </location>
</feature>
<dbReference type="PROSITE" id="PS00024">
    <property type="entry name" value="HEMOPEXIN"/>
    <property type="match status" value="1"/>
</dbReference>
<keyword evidence="4" id="KW-0677">Repeat</keyword>
<feature type="repeat" description="Hemopexin" evidence="7">
    <location>
        <begin position="80"/>
        <end position="126"/>
    </location>
</feature>
<comment type="subcellular location">
    <subcellularLocation>
        <location evidence="1">Secreted</location>
    </subcellularLocation>
</comment>
<dbReference type="SMART" id="SM00120">
    <property type="entry name" value="HX"/>
    <property type="match status" value="4"/>
</dbReference>
<dbReference type="InterPro" id="IPR000585">
    <property type="entry name" value="Hemopexin-like_dom"/>
</dbReference>
<name>A0A9Q1CHF9_HOLLE</name>
<protein>
    <submittedName>
        <fullName evidence="9">Matrix metalloproteinase-14</fullName>
    </submittedName>
</protein>
<evidence type="ECO:0000256" key="7">
    <source>
        <dbReference type="PROSITE-ProRule" id="PRU01011"/>
    </source>
</evidence>
<comment type="caution">
    <text evidence="9">The sequence shown here is derived from an EMBL/GenBank/DDBJ whole genome shotgun (WGS) entry which is preliminary data.</text>
</comment>
<dbReference type="FunFam" id="2.110.10.10:FF:000005">
    <property type="entry name" value="Stromelysin-3 preproprotein"/>
    <property type="match status" value="1"/>
</dbReference>
<dbReference type="InterPro" id="IPR018486">
    <property type="entry name" value="Hemopexin_CS"/>
</dbReference>
<dbReference type="InterPro" id="IPR018487">
    <property type="entry name" value="Hemopexin-like_repeat"/>
</dbReference>
<dbReference type="GO" id="GO:0005576">
    <property type="term" value="C:extracellular region"/>
    <property type="evidence" value="ECO:0007669"/>
    <property type="project" value="UniProtKB-SubCell"/>
</dbReference>
<evidence type="ECO:0000256" key="6">
    <source>
        <dbReference type="ARBA" id="ARBA00023180"/>
    </source>
</evidence>